<dbReference type="Gene3D" id="3.30.565.10">
    <property type="entry name" value="Histidine kinase-like ATPase, C-terminal domain"/>
    <property type="match status" value="1"/>
</dbReference>
<reference evidence="13" key="1">
    <citation type="journal article" date="2019" name="Int. J. Syst. Evol. Microbiol.">
        <title>The Global Catalogue of Microorganisms (GCM) 10K type strain sequencing project: providing services to taxonomists for standard genome sequencing and annotation.</title>
        <authorList>
            <consortium name="The Broad Institute Genomics Platform"/>
            <consortium name="The Broad Institute Genome Sequencing Center for Infectious Disease"/>
            <person name="Wu L."/>
            <person name="Ma J."/>
        </authorList>
    </citation>
    <scope>NUCLEOTIDE SEQUENCE [LARGE SCALE GENOMIC DNA]</scope>
    <source>
        <strain evidence="13">CGMCC 1.10759</strain>
    </source>
</reference>
<keyword evidence="5" id="KW-0547">Nucleotide-binding</keyword>
<evidence type="ECO:0000313" key="13">
    <source>
        <dbReference type="Proteomes" id="UP001595904"/>
    </source>
</evidence>
<keyword evidence="13" id="KW-1185">Reference proteome</keyword>
<keyword evidence="8" id="KW-0902">Two-component regulatory system</keyword>
<evidence type="ECO:0000256" key="7">
    <source>
        <dbReference type="ARBA" id="ARBA00022840"/>
    </source>
</evidence>
<evidence type="ECO:0000256" key="2">
    <source>
        <dbReference type="ARBA" id="ARBA00012438"/>
    </source>
</evidence>
<keyword evidence="6" id="KW-0418">Kinase</keyword>
<dbReference type="Pfam" id="PF02518">
    <property type="entry name" value="HATPase_c"/>
    <property type="match status" value="1"/>
</dbReference>
<dbReference type="PANTHER" id="PTHR24421">
    <property type="entry name" value="NITRATE/NITRITE SENSOR PROTEIN NARX-RELATED"/>
    <property type="match status" value="1"/>
</dbReference>
<dbReference type="SUPFAM" id="SSF55874">
    <property type="entry name" value="ATPase domain of HSP90 chaperone/DNA topoisomerase II/histidine kinase"/>
    <property type="match status" value="1"/>
</dbReference>
<evidence type="ECO:0000256" key="10">
    <source>
        <dbReference type="SAM" id="Phobius"/>
    </source>
</evidence>
<dbReference type="InterPro" id="IPR003594">
    <property type="entry name" value="HATPase_dom"/>
</dbReference>
<dbReference type="EC" id="2.7.13.3" evidence="2"/>
<dbReference type="Pfam" id="PF07730">
    <property type="entry name" value="HisKA_3"/>
    <property type="match status" value="1"/>
</dbReference>
<feature type="transmembrane region" description="Helical" evidence="10">
    <location>
        <begin position="31"/>
        <end position="53"/>
    </location>
</feature>
<comment type="catalytic activity">
    <reaction evidence="1">
        <text>ATP + protein L-histidine = ADP + protein N-phospho-L-histidine.</text>
        <dbReference type="EC" id="2.7.13.3"/>
    </reaction>
</comment>
<evidence type="ECO:0000256" key="3">
    <source>
        <dbReference type="ARBA" id="ARBA00022553"/>
    </source>
</evidence>
<dbReference type="InterPro" id="IPR007891">
    <property type="entry name" value="CHASE3"/>
</dbReference>
<evidence type="ECO:0000313" key="12">
    <source>
        <dbReference type="EMBL" id="MFC4309650.1"/>
    </source>
</evidence>
<evidence type="ECO:0000256" key="1">
    <source>
        <dbReference type="ARBA" id="ARBA00000085"/>
    </source>
</evidence>
<accession>A0ABV8SQN8</accession>
<dbReference type="RefSeq" id="WP_380596689.1">
    <property type="nucleotide sequence ID" value="NZ_JBHSDU010000003.1"/>
</dbReference>
<dbReference type="PANTHER" id="PTHR24421:SF10">
    <property type="entry name" value="NITRATE_NITRITE SENSOR PROTEIN NARQ"/>
    <property type="match status" value="1"/>
</dbReference>
<protein>
    <recommendedName>
        <fullName evidence="2">histidine kinase</fullName>
        <ecNumber evidence="2">2.7.13.3</ecNumber>
    </recommendedName>
</protein>
<evidence type="ECO:0000256" key="4">
    <source>
        <dbReference type="ARBA" id="ARBA00022679"/>
    </source>
</evidence>
<dbReference type="InterPro" id="IPR011712">
    <property type="entry name" value="Sig_transdc_His_kin_sub3_dim/P"/>
</dbReference>
<keyword evidence="10" id="KW-1133">Transmembrane helix</keyword>
<keyword evidence="4" id="KW-0808">Transferase</keyword>
<evidence type="ECO:0000259" key="11">
    <source>
        <dbReference type="SMART" id="SM00387"/>
    </source>
</evidence>
<keyword evidence="10" id="KW-0812">Transmembrane</keyword>
<evidence type="ECO:0000256" key="6">
    <source>
        <dbReference type="ARBA" id="ARBA00022777"/>
    </source>
</evidence>
<dbReference type="Proteomes" id="UP001595904">
    <property type="component" value="Unassembled WGS sequence"/>
</dbReference>
<keyword evidence="9" id="KW-0175">Coiled coil</keyword>
<gene>
    <name evidence="12" type="ORF">ACFPN2_11220</name>
</gene>
<feature type="transmembrane region" description="Helical" evidence="10">
    <location>
        <begin position="199"/>
        <end position="220"/>
    </location>
</feature>
<sequence>MGDVTQSGQVPNASLNTPPAASGGVPLHVRIVIVISIALLVVNATLLVINVGATIDSHAQYARSYEIKRSLSTFQSVITAAESGQRGYLLTGQTGYLEPYYVAMRSWRSELEKLRTLTADNAARQKDIADLESLTAAAVSRLKATISRSPQPGPNGTADVAGTERATTTMDRVRGIVDRMMAEEDARIEALRREVLRDLLVAGGLALLTTVVTVAVLIGLNKLLRKYVRDRETAENAMLEANQELNEQVEQRTSELTELSQHLIRVSEEEKAKLARELHDTLGSNLTAINMDLNWIQRRLPEGAREVKERLQRALKMLSETVELKHEVIEGLRPSHLDNLGLAFAMRSHCREFTRRTGIPCEVDVQEDFDDLDPSWSIAFYRIAQESLTNIAKHAQASKVRVILAREDGGIRLRIIDDGVGVAEESLSKPKSHGIVGMRERMRQMGGRFQIRKPDEGTGTIVEAFIPATNATAMSA</sequence>
<dbReference type="Gene3D" id="1.20.5.1930">
    <property type="match status" value="1"/>
</dbReference>
<dbReference type="SMART" id="SM00387">
    <property type="entry name" value="HATPase_c"/>
    <property type="match status" value="1"/>
</dbReference>
<feature type="domain" description="Histidine kinase/HSP90-like ATPase" evidence="11">
    <location>
        <begin position="375"/>
        <end position="470"/>
    </location>
</feature>
<organism evidence="12 13">
    <name type="scientific">Steroidobacter flavus</name>
    <dbReference type="NCBI Taxonomy" id="1842136"/>
    <lineage>
        <taxon>Bacteria</taxon>
        <taxon>Pseudomonadati</taxon>
        <taxon>Pseudomonadota</taxon>
        <taxon>Gammaproteobacteria</taxon>
        <taxon>Steroidobacterales</taxon>
        <taxon>Steroidobacteraceae</taxon>
        <taxon>Steroidobacter</taxon>
    </lineage>
</organism>
<dbReference type="InterPro" id="IPR050482">
    <property type="entry name" value="Sensor_HK_TwoCompSys"/>
</dbReference>
<dbReference type="CDD" id="cd16917">
    <property type="entry name" value="HATPase_UhpB-NarQ-NarX-like"/>
    <property type="match status" value="1"/>
</dbReference>
<name>A0ABV8SQN8_9GAMM</name>
<feature type="coiled-coil region" evidence="9">
    <location>
        <begin position="224"/>
        <end position="262"/>
    </location>
</feature>
<dbReference type="InterPro" id="IPR036890">
    <property type="entry name" value="HATPase_C_sf"/>
</dbReference>
<proteinExistence type="predicted"/>
<dbReference type="CDD" id="cd19410">
    <property type="entry name" value="HK9-like_sensor"/>
    <property type="match status" value="1"/>
</dbReference>
<evidence type="ECO:0000256" key="8">
    <source>
        <dbReference type="ARBA" id="ARBA00023012"/>
    </source>
</evidence>
<evidence type="ECO:0000256" key="9">
    <source>
        <dbReference type="SAM" id="Coils"/>
    </source>
</evidence>
<dbReference type="EMBL" id="JBHSDU010000003">
    <property type="protein sequence ID" value="MFC4309650.1"/>
    <property type="molecule type" value="Genomic_DNA"/>
</dbReference>
<comment type="caution">
    <text evidence="12">The sequence shown here is derived from an EMBL/GenBank/DDBJ whole genome shotgun (WGS) entry which is preliminary data.</text>
</comment>
<dbReference type="Pfam" id="PF05227">
    <property type="entry name" value="CHASE3"/>
    <property type="match status" value="1"/>
</dbReference>
<keyword evidence="10" id="KW-0472">Membrane</keyword>
<keyword evidence="7" id="KW-0067">ATP-binding</keyword>
<evidence type="ECO:0000256" key="5">
    <source>
        <dbReference type="ARBA" id="ARBA00022741"/>
    </source>
</evidence>
<keyword evidence="3" id="KW-0597">Phosphoprotein</keyword>